<reference evidence="1" key="1">
    <citation type="submission" date="2021-02" db="EMBL/GenBank/DDBJ databases">
        <authorList>
            <person name="Nowell W R."/>
        </authorList>
    </citation>
    <scope>NUCLEOTIDE SEQUENCE</scope>
</reference>
<protein>
    <submittedName>
        <fullName evidence="1">Uncharacterized protein</fullName>
    </submittedName>
</protein>
<accession>A0A815PUG9</accession>
<dbReference type="EMBL" id="CAJNOM010000466">
    <property type="protein sequence ID" value="CAF1453489.1"/>
    <property type="molecule type" value="Genomic_DNA"/>
</dbReference>
<dbReference type="Proteomes" id="UP000663832">
    <property type="component" value="Unassembled WGS sequence"/>
</dbReference>
<comment type="caution">
    <text evidence="1">The sequence shown here is derived from an EMBL/GenBank/DDBJ whole genome shotgun (WGS) entry which is preliminary data.</text>
</comment>
<name>A0A815PUG9_9BILA</name>
<gene>
    <name evidence="1" type="ORF">QVE165_LOCUS40450</name>
</gene>
<organism evidence="1 2">
    <name type="scientific">Adineta steineri</name>
    <dbReference type="NCBI Taxonomy" id="433720"/>
    <lineage>
        <taxon>Eukaryota</taxon>
        <taxon>Metazoa</taxon>
        <taxon>Spiralia</taxon>
        <taxon>Gnathifera</taxon>
        <taxon>Rotifera</taxon>
        <taxon>Eurotatoria</taxon>
        <taxon>Bdelloidea</taxon>
        <taxon>Adinetida</taxon>
        <taxon>Adinetidae</taxon>
        <taxon>Adineta</taxon>
    </lineage>
</organism>
<dbReference type="AlphaFoldDB" id="A0A815PUG9"/>
<evidence type="ECO:0000313" key="1">
    <source>
        <dbReference type="EMBL" id="CAF1453489.1"/>
    </source>
</evidence>
<evidence type="ECO:0000313" key="2">
    <source>
        <dbReference type="Proteomes" id="UP000663832"/>
    </source>
</evidence>
<sequence>MSGKNNSIFKYGNYVQDFYYNKFNHHREALSKQLEELKINHDSLQPPPPQQLLIEKMNDWNIYEDIFNKNSSNLKL</sequence>
<keyword evidence="2" id="KW-1185">Reference proteome</keyword>
<proteinExistence type="predicted"/>